<sequence>MKNLISILYFCIIISVACKAQKPVAKINSNQVKTSNVTYDIKKPTDTYTEIINSNNKLTAIKPLSPNLPKDISVVQNMKFSRKQLTQICANIIPLNTLKDLPVGYGDWLSIRFKVSSMGEPLEMEFLIRNTSLVTAEEIQKIEKAIKNSTFKFTFTNGIERFFGGVNYFNIDVPIRYIDMLKAKQNN</sequence>
<keyword evidence="2" id="KW-1185">Reference proteome</keyword>
<evidence type="ECO:0000313" key="1">
    <source>
        <dbReference type="EMBL" id="TCD27282.1"/>
    </source>
</evidence>
<dbReference type="AlphaFoldDB" id="A0A4R0Q3A6"/>
<dbReference type="Proteomes" id="UP000293925">
    <property type="component" value="Unassembled WGS sequence"/>
</dbReference>
<reference evidence="1 2" key="1">
    <citation type="submission" date="2019-02" db="EMBL/GenBank/DDBJ databases">
        <title>Pedobacter sp. RP-3-21 sp. nov., isolated from Arctic soil.</title>
        <authorList>
            <person name="Dahal R.H."/>
        </authorList>
    </citation>
    <scope>NUCLEOTIDE SEQUENCE [LARGE SCALE GENOMIC DNA]</scope>
    <source>
        <strain evidence="1 2">RP-3-21</strain>
    </source>
</reference>
<dbReference type="EMBL" id="SJSO01000006">
    <property type="protein sequence ID" value="TCD27282.1"/>
    <property type="molecule type" value="Genomic_DNA"/>
</dbReference>
<protein>
    <submittedName>
        <fullName evidence="1">Uncharacterized protein</fullName>
    </submittedName>
</protein>
<dbReference type="PROSITE" id="PS51257">
    <property type="entry name" value="PROKAR_LIPOPROTEIN"/>
    <property type="match status" value="1"/>
</dbReference>
<dbReference type="OrthoDB" id="769269at2"/>
<evidence type="ECO:0000313" key="2">
    <source>
        <dbReference type="Proteomes" id="UP000293925"/>
    </source>
</evidence>
<comment type="caution">
    <text evidence="1">The sequence shown here is derived from an EMBL/GenBank/DDBJ whole genome shotgun (WGS) entry which is preliminary data.</text>
</comment>
<name>A0A4R0Q3A6_9SPHI</name>
<gene>
    <name evidence="1" type="ORF">EZ456_08755</name>
</gene>
<organism evidence="1 2">
    <name type="scientific">Pedobacter psychrodurus</name>
    <dbReference type="NCBI Taxonomy" id="2530456"/>
    <lineage>
        <taxon>Bacteria</taxon>
        <taxon>Pseudomonadati</taxon>
        <taxon>Bacteroidota</taxon>
        <taxon>Sphingobacteriia</taxon>
        <taxon>Sphingobacteriales</taxon>
        <taxon>Sphingobacteriaceae</taxon>
        <taxon>Pedobacter</taxon>
    </lineage>
</organism>
<accession>A0A4R0Q3A6</accession>
<proteinExistence type="predicted"/>
<dbReference type="RefSeq" id="WP_131529297.1">
    <property type="nucleotide sequence ID" value="NZ_SJSO01000006.1"/>
</dbReference>